<reference evidence="1" key="1">
    <citation type="submission" date="2014-09" db="EMBL/GenBank/DDBJ databases">
        <authorList>
            <person name="Magalhaes I.L.F."/>
            <person name="Oliveira U."/>
            <person name="Santos F.R."/>
            <person name="Vidigal T.H.D.A."/>
            <person name="Brescovit A.D."/>
            <person name="Santos A.J."/>
        </authorList>
    </citation>
    <scope>NUCLEOTIDE SEQUENCE</scope>
    <source>
        <tissue evidence="1">Shoot tissue taken approximately 20 cm above the soil surface</tissue>
    </source>
</reference>
<accession>A0A0A9HEQ1</accession>
<sequence length="104" mass="11448">MPDEDFYGFRWDAWVFFFKVTLQIGRLILCNPSSNQYLVHLFCKASSPTPISHRAPLPFPVAPVSSIFLAVATCRSCLALPPTTTAGPVCLSQPLPMPGSHRNT</sequence>
<proteinExistence type="predicted"/>
<dbReference type="EMBL" id="GBRH01162286">
    <property type="protein sequence ID" value="JAE35610.1"/>
    <property type="molecule type" value="Transcribed_RNA"/>
</dbReference>
<name>A0A0A9HEQ1_ARUDO</name>
<protein>
    <submittedName>
        <fullName evidence="1">Uncharacterized protein</fullName>
    </submittedName>
</protein>
<dbReference type="AlphaFoldDB" id="A0A0A9HEQ1"/>
<reference evidence="1" key="2">
    <citation type="journal article" date="2015" name="Data Brief">
        <title>Shoot transcriptome of the giant reed, Arundo donax.</title>
        <authorList>
            <person name="Barrero R.A."/>
            <person name="Guerrero F.D."/>
            <person name="Moolhuijzen P."/>
            <person name="Goolsby J.A."/>
            <person name="Tidwell J."/>
            <person name="Bellgard S.E."/>
            <person name="Bellgard M.I."/>
        </authorList>
    </citation>
    <scope>NUCLEOTIDE SEQUENCE</scope>
    <source>
        <tissue evidence="1">Shoot tissue taken approximately 20 cm above the soil surface</tissue>
    </source>
</reference>
<organism evidence="1">
    <name type="scientific">Arundo donax</name>
    <name type="common">Giant reed</name>
    <name type="synonym">Donax arundinaceus</name>
    <dbReference type="NCBI Taxonomy" id="35708"/>
    <lineage>
        <taxon>Eukaryota</taxon>
        <taxon>Viridiplantae</taxon>
        <taxon>Streptophyta</taxon>
        <taxon>Embryophyta</taxon>
        <taxon>Tracheophyta</taxon>
        <taxon>Spermatophyta</taxon>
        <taxon>Magnoliopsida</taxon>
        <taxon>Liliopsida</taxon>
        <taxon>Poales</taxon>
        <taxon>Poaceae</taxon>
        <taxon>PACMAD clade</taxon>
        <taxon>Arundinoideae</taxon>
        <taxon>Arundineae</taxon>
        <taxon>Arundo</taxon>
    </lineage>
</organism>
<evidence type="ECO:0000313" key="1">
    <source>
        <dbReference type="EMBL" id="JAE35610.1"/>
    </source>
</evidence>